<reference evidence="2" key="1">
    <citation type="submission" date="2022-03" db="EMBL/GenBank/DDBJ databases">
        <authorList>
            <person name="Lindestad O."/>
        </authorList>
    </citation>
    <scope>NUCLEOTIDE SEQUENCE</scope>
</reference>
<name>A0A8S4SA32_9NEOP</name>
<protein>
    <submittedName>
        <fullName evidence="2">Jg889 protein</fullName>
    </submittedName>
</protein>
<dbReference type="Proteomes" id="UP000838756">
    <property type="component" value="Unassembled WGS sequence"/>
</dbReference>
<dbReference type="AlphaFoldDB" id="A0A8S4SA32"/>
<evidence type="ECO:0000313" key="3">
    <source>
        <dbReference type="Proteomes" id="UP000838756"/>
    </source>
</evidence>
<evidence type="ECO:0000313" key="2">
    <source>
        <dbReference type="EMBL" id="CAH2253760.1"/>
    </source>
</evidence>
<feature type="region of interest" description="Disordered" evidence="1">
    <location>
        <begin position="1"/>
        <end position="48"/>
    </location>
</feature>
<comment type="caution">
    <text evidence="2">The sequence shown here is derived from an EMBL/GenBank/DDBJ whole genome shotgun (WGS) entry which is preliminary data.</text>
</comment>
<accession>A0A8S4SA32</accession>
<evidence type="ECO:0000256" key="1">
    <source>
        <dbReference type="SAM" id="MobiDB-lite"/>
    </source>
</evidence>
<sequence>MKQNVLATKAATLRAPGTSPGRGAGREGAPSAVILRAPWRSRDRSPEQRLRTNKFQVNDRLCPASGRARLRLRYDHTRWYENDNRSERVIER</sequence>
<dbReference type="EMBL" id="CAKXAJ010026062">
    <property type="protein sequence ID" value="CAH2253760.1"/>
    <property type="molecule type" value="Genomic_DNA"/>
</dbReference>
<gene>
    <name evidence="2" type="primary">jg889</name>
    <name evidence="2" type="ORF">PAEG_LOCUS22559</name>
</gene>
<keyword evidence="3" id="KW-1185">Reference proteome</keyword>
<organism evidence="2 3">
    <name type="scientific">Pararge aegeria aegeria</name>
    <dbReference type="NCBI Taxonomy" id="348720"/>
    <lineage>
        <taxon>Eukaryota</taxon>
        <taxon>Metazoa</taxon>
        <taxon>Ecdysozoa</taxon>
        <taxon>Arthropoda</taxon>
        <taxon>Hexapoda</taxon>
        <taxon>Insecta</taxon>
        <taxon>Pterygota</taxon>
        <taxon>Neoptera</taxon>
        <taxon>Endopterygota</taxon>
        <taxon>Lepidoptera</taxon>
        <taxon>Glossata</taxon>
        <taxon>Ditrysia</taxon>
        <taxon>Papilionoidea</taxon>
        <taxon>Nymphalidae</taxon>
        <taxon>Satyrinae</taxon>
        <taxon>Satyrini</taxon>
        <taxon>Parargina</taxon>
        <taxon>Pararge</taxon>
    </lineage>
</organism>
<proteinExistence type="predicted"/>